<evidence type="ECO:0000313" key="1">
    <source>
        <dbReference type="EMBL" id="MBC5730023.1"/>
    </source>
</evidence>
<comment type="caution">
    <text evidence="1">The sequence shown here is derived from an EMBL/GenBank/DDBJ whole genome shotgun (WGS) entry which is preliminary data.</text>
</comment>
<accession>A0ABR7HR90</accession>
<dbReference type="Proteomes" id="UP000660021">
    <property type="component" value="Unassembled WGS sequence"/>
</dbReference>
<dbReference type="InterPro" id="IPR017016">
    <property type="entry name" value="UCP033595"/>
</dbReference>
<proteinExistence type="predicted"/>
<dbReference type="Pfam" id="PF20124">
    <property type="entry name" value="DUF6514"/>
    <property type="match status" value="1"/>
</dbReference>
<evidence type="ECO:0008006" key="3">
    <source>
        <dbReference type="Google" id="ProtNLM"/>
    </source>
</evidence>
<reference evidence="1 2" key="1">
    <citation type="submission" date="2020-08" db="EMBL/GenBank/DDBJ databases">
        <title>Genome public.</title>
        <authorList>
            <person name="Liu C."/>
            <person name="Sun Q."/>
        </authorList>
    </citation>
    <scope>NUCLEOTIDE SEQUENCE [LARGE SCALE GENOMIC DNA]</scope>
    <source>
        <strain evidence="1 2">New-38</strain>
    </source>
</reference>
<dbReference type="RefSeq" id="WP_101692361.1">
    <property type="nucleotide sequence ID" value="NZ_JACOPR010000002.1"/>
</dbReference>
<protein>
    <recommendedName>
        <fullName evidence="3">Large polyvalent protein associated domain-containing protein</fullName>
    </recommendedName>
</protein>
<name>A0ABR7HR90_9FIRM</name>
<dbReference type="EMBL" id="JACOPR010000002">
    <property type="protein sequence ID" value="MBC5730023.1"/>
    <property type="molecule type" value="Genomic_DNA"/>
</dbReference>
<evidence type="ECO:0000313" key="2">
    <source>
        <dbReference type="Proteomes" id="UP000660021"/>
    </source>
</evidence>
<sequence>MRELYVGQRTEEGEDGQKYCFDYYILVDQMCVSDGFACESYGVKIAAADGSEGAQLPHVTVSVSRIDELMELLLRNTVTPSTLRDVVLDWLA</sequence>
<keyword evidence="2" id="KW-1185">Reference proteome</keyword>
<organism evidence="1 2">
    <name type="scientific">Pseudoflavonifractor hominis</name>
    <dbReference type="NCBI Taxonomy" id="2763059"/>
    <lineage>
        <taxon>Bacteria</taxon>
        <taxon>Bacillati</taxon>
        <taxon>Bacillota</taxon>
        <taxon>Clostridia</taxon>
        <taxon>Eubacteriales</taxon>
        <taxon>Oscillospiraceae</taxon>
        <taxon>Pseudoflavonifractor</taxon>
    </lineage>
</organism>
<gene>
    <name evidence="1" type="ORF">H8S34_04155</name>
</gene>